<comment type="caution">
    <text evidence="1">The sequence shown here is derived from an EMBL/GenBank/DDBJ whole genome shotgun (WGS) entry which is preliminary data.</text>
</comment>
<feature type="non-terminal residue" evidence="1">
    <location>
        <position position="51"/>
    </location>
</feature>
<reference evidence="1 2" key="1">
    <citation type="journal article" date="2019" name="Sci. Rep.">
        <title>Orb-weaving spider Araneus ventricosus genome elucidates the spidroin gene catalogue.</title>
        <authorList>
            <person name="Kono N."/>
            <person name="Nakamura H."/>
            <person name="Ohtoshi R."/>
            <person name="Moran D.A.P."/>
            <person name="Shinohara A."/>
            <person name="Yoshida Y."/>
            <person name="Fujiwara M."/>
            <person name="Mori M."/>
            <person name="Tomita M."/>
            <person name="Arakawa K."/>
        </authorList>
    </citation>
    <scope>NUCLEOTIDE SEQUENCE [LARGE SCALE GENOMIC DNA]</scope>
</reference>
<accession>A0A4Y2JVM5</accession>
<dbReference type="Proteomes" id="UP000499080">
    <property type="component" value="Unassembled WGS sequence"/>
</dbReference>
<evidence type="ECO:0000313" key="2">
    <source>
        <dbReference type="Proteomes" id="UP000499080"/>
    </source>
</evidence>
<keyword evidence="2" id="KW-1185">Reference proteome</keyword>
<proteinExistence type="predicted"/>
<gene>
    <name evidence="1" type="ORF">AVEN_184717_1</name>
</gene>
<name>A0A4Y2JVM5_ARAVE</name>
<organism evidence="1 2">
    <name type="scientific">Araneus ventricosus</name>
    <name type="common">Orbweaver spider</name>
    <name type="synonym">Epeira ventricosa</name>
    <dbReference type="NCBI Taxonomy" id="182803"/>
    <lineage>
        <taxon>Eukaryota</taxon>
        <taxon>Metazoa</taxon>
        <taxon>Ecdysozoa</taxon>
        <taxon>Arthropoda</taxon>
        <taxon>Chelicerata</taxon>
        <taxon>Arachnida</taxon>
        <taxon>Araneae</taxon>
        <taxon>Araneomorphae</taxon>
        <taxon>Entelegynae</taxon>
        <taxon>Araneoidea</taxon>
        <taxon>Araneidae</taxon>
        <taxon>Araneus</taxon>
    </lineage>
</organism>
<protein>
    <submittedName>
        <fullName evidence="1">Uncharacterized protein</fullName>
    </submittedName>
</protein>
<dbReference type="AlphaFoldDB" id="A0A4Y2JVM5"/>
<evidence type="ECO:0000313" key="1">
    <source>
        <dbReference type="EMBL" id="GBM94034.1"/>
    </source>
</evidence>
<dbReference type="EMBL" id="BGPR01192002">
    <property type="protein sequence ID" value="GBM94034.1"/>
    <property type="molecule type" value="Genomic_DNA"/>
</dbReference>
<sequence length="51" mass="5727">MNRLLRTSTYIAYPQVHVIQILVRMVGSVLSDPEVINVYAKTHSLGETAKL</sequence>